<reference evidence="1" key="1">
    <citation type="submission" date="2021-06" db="EMBL/GenBank/DDBJ databases">
        <authorList>
            <person name="Kallberg Y."/>
            <person name="Tangrot J."/>
            <person name="Rosling A."/>
        </authorList>
    </citation>
    <scope>NUCLEOTIDE SEQUENCE</scope>
    <source>
        <strain evidence="1">BR232B</strain>
    </source>
</reference>
<comment type="caution">
    <text evidence="1">The sequence shown here is derived from an EMBL/GenBank/DDBJ whole genome shotgun (WGS) entry which is preliminary data.</text>
</comment>
<accession>A0A9N9CJ93</accession>
<dbReference type="EMBL" id="CAJVPI010001229">
    <property type="protein sequence ID" value="CAG8601971.1"/>
    <property type="molecule type" value="Genomic_DNA"/>
</dbReference>
<dbReference type="AlphaFoldDB" id="A0A9N9CJ93"/>
<name>A0A9N9CJ93_9GLOM</name>
<gene>
    <name evidence="1" type="ORF">PBRASI_LOCUS7693</name>
</gene>
<keyword evidence="2" id="KW-1185">Reference proteome</keyword>
<evidence type="ECO:0000313" key="1">
    <source>
        <dbReference type="EMBL" id="CAG8601971.1"/>
    </source>
</evidence>
<sequence length="195" mass="21591">MNEPNNTNNGYVRSFPEDFNFDSTNPPVHMPINLQAQSHAQNFPPSDNVDTTSMDIMDYGNTGNYTGNYAPYEGNPSVSYYTQPSNIDTMNPLSHGQVEIHTNSSCPLPVPFQTYCGFSDSYPDTSILYSDTTNNSLTDNNFQHLGTINNSSTSYIFTHEPTGSGYVVTKVEYTQSVLGRVSAADFNQMLATTRM</sequence>
<proteinExistence type="predicted"/>
<protein>
    <submittedName>
        <fullName evidence="1">7743_t:CDS:1</fullName>
    </submittedName>
</protein>
<evidence type="ECO:0000313" key="2">
    <source>
        <dbReference type="Proteomes" id="UP000789739"/>
    </source>
</evidence>
<organism evidence="1 2">
    <name type="scientific">Paraglomus brasilianum</name>
    <dbReference type="NCBI Taxonomy" id="144538"/>
    <lineage>
        <taxon>Eukaryota</taxon>
        <taxon>Fungi</taxon>
        <taxon>Fungi incertae sedis</taxon>
        <taxon>Mucoromycota</taxon>
        <taxon>Glomeromycotina</taxon>
        <taxon>Glomeromycetes</taxon>
        <taxon>Paraglomerales</taxon>
        <taxon>Paraglomeraceae</taxon>
        <taxon>Paraglomus</taxon>
    </lineage>
</organism>
<dbReference type="Proteomes" id="UP000789739">
    <property type="component" value="Unassembled WGS sequence"/>
</dbReference>